<proteinExistence type="predicted"/>
<dbReference type="EMBL" id="JAFMYV010000010">
    <property type="protein sequence ID" value="MBO0938701.1"/>
    <property type="molecule type" value="Genomic_DNA"/>
</dbReference>
<evidence type="ECO:0000313" key="1">
    <source>
        <dbReference type="EMBL" id="MBO0938701.1"/>
    </source>
</evidence>
<comment type="caution">
    <text evidence="1">The sequence shown here is derived from an EMBL/GenBank/DDBJ whole genome shotgun (WGS) entry which is preliminary data.</text>
</comment>
<sequence>MNFDIVNKTQTLFEEIALLYTAFGRNPHDGLSLLRGDEHAIVDLSIKYASVDMPSLPQLPASIVFERLRALGQTSPNVWQWLFRDRIEVLQRELTAFKSEVSMLETNGKALKFLDHYKSTLQMVIEALTDFAGKVPADFSDLDANTDWLNLFNGLNGYVTHAIRIAKLYESVLTIYVTSSEERTTESESSFKLSDRTGARSDLIRILNVLYDLRLVTEQNGDLPTKKVFVQRVGGLLGIDEKSYHQVLQQAHRQSETVNLRVFSEMKEIVKKQLDNKQNDRRQ</sequence>
<keyword evidence="2" id="KW-1185">Reference proteome</keyword>
<dbReference type="AlphaFoldDB" id="A0A939GI26"/>
<organism evidence="1 2">
    <name type="scientific">Fibrella rubiginis</name>
    <dbReference type="NCBI Taxonomy" id="2817060"/>
    <lineage>
        <taxon>Bacteria</taxon>
        <taxon>Pseudomonadati</taxon>
        <taxon>Bacteroidota</taxon>
        <taxon>Cytophagia</taxon>
        <taxon>Cytophagales</taxon>
        <taxon>Spirosomataceae</taxon>
        <taxon>Fibrella</taxon>
    </lineage>
</organism>
<dbReference type="Proteomes" id="UP000664034">
    <property type="component" value="Unassembled WGS sequence"/>
</dbReference>
<evidence type="ECO:0000313" key="2">
    <source>
        <dbReference type="Proteomes" id="UP000664034"/>
    </source>
</evidence>
<dbReference type="RefSeq" id="WP_207366230.1">
    <property type="nucleotide sequence ID" value="NZ_JAFMYV010000010.1"/>
</dbReference>
<gene>
    <name evidence="1" type="ORF">J2I47_19275</name>
</gene>
<reference evidence="1" key="1">
    <citation type="submission" date="2021-03" db="EMBL/GenBank/DDBJ databases">
        <title>Fibrella sp. HMF5335 genome sequencing and assembly.</title>
        <authorList>
            <person name="Kang H."/>
            <person name="Kim H."/>
            <person name="Bae S."/>
            <person name="Joh K."/>
        </authorList>
    </citation>
    <scope>NUCLEOTIDE SEQUENCE</scope>
    <source>
        <strain evidence="1">HMF5335</strain>
    </source>
</reference>
<name>A0A939GI26_9BACT</name>
<protein>
    <submittedName>
        <fullName evidence="1">Uncharacterized protein</fullName>
    </submittedName>
</protein>
<accession>A0A939GI26</accession>